<dbReference type="EMBL" id="JBBKAJ010000022">
    <property type="protein sequence ID" value="MEJ8637524.1"/>
    <property type="molecule type" value="Genomic_DNA"/>
</dbReference>
<sequence length="175" mass="18296">MNIMDVLTDMARTGGLGVLKPGASLDQVSGVLGAPAVADHVPDAVPSWPRTFAYGDVRLEVCRCGLIHRVALSTWTESVDIPAACAGARTDTGTGTGTISMSPTATFGQLRSALDLARVAWESDLELASQFSVVVDREPVLVRFTFASEAVTGAADRSGATLHSAIARDTEHICP</sequence>
<dbReference type="Proteomes" id="UP001377168">
    <property type="component" value="Unassembled WGS sequence"/>
</dbReference>
<evidence type="ECO:0000313" key="2">
    <source>
        <dbReference type="Proteomes" id="UP001377168"/>
    </source>
</evidence>
<gene>
    <name evidence="1" type="ORF">WKI67_29575</name>
</gene>
<proteinExistence type="predicted"/>
<keyword evidence="2" id="KW-1185">Reference proteome</keyword>
<accession>A0ACC6Q1P2</accession>
<reference evidence="1" key="1">
    <citation type="submission" date="2024-03" db="EMBL/GenBank/DDBJ databases">
        <title>Novel Streptomyces species of biotechnological and ecological value are a feature of Machair soil.</title>
        <authorList>
            <person name="Prole J.R."/>
            <person name="Goodfellow M."/>
            <person name="Allenby N."/>
            <person name="Ward A.C."/>
        </authorList>
    </citation>
    <scope>NUCLEOTIDE SEQUENCE</scope>
    <source>
        <strain evidence="1">MS2.AVA.5</strain>
    </source>
</reference>
<comment type="caution">
    <text evidence="1">The sequence shown here is derived from an EMBL/GenBank/DDBJ whole genome shotgun (WGS) entry which is preliminary data.</text>
</comment>
<evidence type="ECO:0000313" key="1">
    <source>
        <dbReference type="EMBL" id="MEJ8637524.1"/>
    </source>
</evidence>
<organism evidence="1 2">
    <name type="scientific">Streptomyces achmelvichensis</name>
    <dbReference type="NCBI Taxonomy" id="3134111"/>
    <lineage>
        <taxon>Bacteria</taxon>
        <taxon>Bacillati</taxon>
        <taxon>Actinomycetota</taxon>
        <taxon>Actinomycetes</taxon>
        <taxon>Kitasatosporales</taxon>
        <taxon>Streptomycetaceae</taxon>
        <taxon>Streptomyces</taxon>
    </lineage>
</organism>
<protein>
    <submittedName>
        <fullName evidence="1">Uncharacterized protein</fullName>
    </submittedName>
</protein>
<name>A0ACC6Q1P2_9ACTN</name>